<dbReference type="PROSITE" id="PS01124">
    <property type="entry name" value="HTH_ARAC_FAMILY_2"/>
    <property type="match status" value="1"/>
</dbReference>
<organism evidence="2 3">
    <name type="scientific">Caldisalinibacter kiritimatiensis</name>
    <dbReference type="NCBI Taxonomy" id="1304284"/>
    <lineage>
        <taxon>Bacteria</taxon>
        <taxon>Bacillati</taxon>
        <taxon>Bacillota</taxon>
        <taxon>Tissierellia</taxon>
        <taxon>Tissierellales</taxon>
        <taxon>Thermohalobacteraceae</taxon>
        <taxon>Caldisalinibacter</taxon>
    </lineage>
</organism>
<dbReference type="AlphaFoldDB" id="R1CU78"/>
<dbReference type="STRING" id="1304284.L21TH_1708"/>
<gene>
    <name evidence="2" type="ORF">L21TH_1708</name>
</gene>
<accession>R1CU78</accession>
<dbReference type="RefSeq" id="WP_006314158.1">
    <property type="nucleotide sequence ID" value="NZ_ARZA01000196.1"/>
</dbReference>
<sequence>MINKCKIGGIVLIIILVLIGCSKTEIIEENTVRVSDSDLFEGELKKLEPHMGLITGSAKIEYNGDKDFIGCKYEIWENGEITETSDIFSTRIDGEFDGEINISLKQLINNELEKSDNMIMTTSLGNENGYSSSTKYIKRFDENYGYSPYELTEEIIVTDDSDISVWGLMASDDSVFSQEKTIEETAEKVDWAIVVKVYFKN</sequence>
<dbReference type="eggNOG" id="ENOG5032UIK">
    <property type="taxonomic scope" value="Bacteria"/>
</dbReference>
<dbReference type="PROSITE" id="PS51257">
    <property type="entry name" value="PROKAR_LIPOPROTEIN"/>
    <property type="match status" value="1"/>
</dbReference>
<comment type="caution">
    <text evidence="2">The sequence shown here is derived from an EMBL/GenBank/DDBJ whole genome shotgun (WGS) entry which is preliminary data.</text>
</comment>
<dbReference type="OrthoDB" id="1806265at2"/>
<evidence type="ECO:0000313" key="3">
    <source>
        <dbReference type="Proteomes" id="UP000013378"/>
    </source>
</evidence>
<proteinExistence type="predicted"/>
<dbReference type="EMBL" id="ARZA01000196">
    <property type="protein sequence ID" value="EOD00234.1"/>
    <property type="molecule type" value="Genomic_DNA"/>
</dbReference>
<dbReference type="Proteomes" id="UP000013378">
    <property type="component" value="Unassembled WGS sequence"/>
</dbReference>
<reference evidence="2 3" key="1">
    <citation type="journal article" date="2015" name="Geomicrobiol. J.">
        <title>Caldisalinibacter kiritimatiensis gen. nov., sp. nov., a moderately thermohalophilic thiosulfate-reducing bacterium from a hypersaline microbial mat.</title>
        <authorList>
            <person name="Ben Hania W."/>
            <person name="Joseph M."/>
            <person name="Fiebig A."/>
            <person name="Bunk B."/>
            <person name="Klenk H.-P."/>
            <person name="Fardeau M.-L."/>
            <person name="Spring S."/>
        </authorList>
    </citation>
    <scope>NUCLEOTIDE SEQUENCE [LARGE SCALE GENOMIC DNA]</scope>
    <source>
        <strain evidence="2 3">L21-TH-D2</strain>
    </source>
</reference>
<protein>
    <recommendedName>
        <fullName evidence="1">HTH araC/xylS-type domain-containing protein</fullName>
    </recommendedName>
</protein>
<dbReference type="GO" id="GO:0003700">
    <property type="term" value="F:DNA-binding transcription factor activity"/>
    <property type="evidence" value="ECO:0007669"/>
    <property type="project" value="InterPro"/>
</dbReference>
<name>R1CU78_9FIRM</name>
<evidence type="ECO:0000313" key="2">
    <source>
        <dbReference type="EMBL" id="EOD00234.1"/>
    </source>
</evidence>
<dbReference type="InterPro" id="IPR018060">
    <property type="entry name" value="HTH_AraC"/>
</dbReference>
<evidence type="ECO:0000259" key="1">
    <source>
        <dbReference type="PROSITE" id="PS01124"/>
    </source>
</evidence>
<feature type="domain" description="HTH araC/xylS-type" evidence="1">
    <location>
        <begin position="112"/>
        <end position="154"/>
    </location>
</feature>
<keyword evidence="3" id="KW-1185">Reference proteome</keyword>
<dbReference type="GO" id="GO:0043565">
    <property type="term" value="F:sequence-specific DNA binding"/>
    <property type="evidence" value="ECO:0007669"/>
    <property type="project" value="InterPro"/>
</dbReference>